<evidence type="ECO:0000256" key="6">
    <source>
        <dbReference type="RuleBase" id="RU004057"/>
    </source>
</evidence>
<keyword evidence="3 7" id="KW-0812">Transmembrane</keyword>
<feature type="transmembrane region" description="Helical" evidence="7">
    <location>
        <begin position="164"/>
        <end position="186"/>
    </location>
</feature>
<dbReference type="EMBL" id="RJVO01000002">
    <property type="protein sequence ID" value="ROH92139.1"/>
    <property type="molecule type" value="Genomic_DNA"/>
</dbReference>
<feature type="transmembrane region" description="Helical" evidence="7">
    <location>
        <begin position="12"/>
        <end position="34"/>
    </location>
</feature>
<evidence type="ECO:0000256" key="1">
    <source>
        <dbReference type="ARBA" id="ARBA00004651"/>
    </source>
</evidence>
<dbReference type="GO" id="GO:0017038">
    <property type="term" value="P:protein import"/>
    <property type="evidence" value="ECO:0007669"/>
    <property type="project" value="TreeGrafter"/>
</dbReference>
<accession>A0A3N0VH95</accession>
<gene>
    <name evidence="9" type="ORF">ED208_07165</name>
</gene>
<keyword evidence="10" id="KW-1185">Reference proteome</keyword>
<proteinExistence type="inferred from homology"/>
<keyword evidence="4 7" id="KW-1133">Transmembrane helix</keyword>
<comment type="subcellular location">
    <subcellularLocation>
        <location evidence="1">Cell membrane</location>
        <topology evidence="1">Multi-pass membrane protein</topology>
    </subcellularLocation>
    <subcellularLocation>
        <location evidence="6">Membrane</location>
        <topology evidence="6">Multi-pass membrane protein</topology>
    </subcellularLocation>
</comment>
<dbReference type="InParanoid" id="A0A3N0VH95"/>
<name>A0A3N0VH95_9GAMM</name>
<evidence type="ECO:0000256" key="3">
    <source>
        <dbReference type="ARBA" id="ARBA00022692"/>
    </source>
</evidence>
<dbReference type="Proteomes" id="UP000282106">
    <property type="component" value="Unassembled WGS sequence"/>
</dbReference>
<evidence type="ECO:0000256" key="5">
    <source>
        <dbReference type="ARBA" id="ARBA00023136"/>
    </source>
</evidence>
<keyword evidence="2" id="KW-1003">Cell membrane</keyword>
<keyword evidence="9" id="KW-0966">Cell projection</keyword>
<evidence type="ECO:0000313" key="9">
    <source>
        <dbReference type="EMBL" id="ROH92139.1"/>
    </source>
</evidence>
<comment type="similarity">
    <text evidence="6">Belongs to the exbB/tolQ family.</text>
</comment>
<evidence type="ECO:0000256" key="2">
    <source>
        <dbReference type="ARBA" id="ARBA00022475"/>
    </source>
</evidence>
<feature type="domain" description="MotA/TolQ/ExbB proton channel" evidence="8">
    <location>
        <begin position="71"/>
        <end position="196"/>
    </location>
</feature>
<feature type="transmembrane region" description="Helical" evidence="7">
    <location>
        <begin position="121"/>
        <end position="144"/>
    </location>
</feature>
<dbReference type="PANTHER" id="PTHR30625">
    <property type="entry name" value="PROTEIN TOLQ"/>
    <property type="match status" value="1"/>
</dbReference>
<dbReference type="PANTHER" id="PTHR30625:SF3">
    <property type="entry name" value="TOL-PAL SYSTEM PROTEIN TOLQ"/>
    <property type="match status" value="1"/>
</dbReference>
<dbReference type="Pfam" id="PF01618">
    <property type="entry name" value="MotA_ExbB"/>
    <property type="match status" value="1"/>
</dbReference>
<evidence type="ECO:0000256" key="4">
    <source>
        <dbReference type="ARBA" id="ARBA00022989"/>
    </source>
</evidence>
<evidence type="ECO:0000313" key="10">
    <source>
        <dbReference type="Proteomes" id="UP000282106"/>
    </source>
</evidence>
<evidence type="ECO:0000256" key="7">
    <source>
        <dbReference type="SAM" id="Phobius"/>
    </source>
</evidence>
<organism evidence="9 10">
    <name type="scientific">Stagnimonas aquatica</name>
    <dbReference type="NCBI Taxonomy" id="2689987"/>
    <lineage>
        <taxon>Bacteria</taxon>
        <taxon>Pseudomonadati</taxon>
        <taxon>Pseudomonadota</taxon>
        <taxon>Gammaproteobacteria</taxon>
        <taxon>Nevskiales</taxon>
        <taxon>Nevskiaceae</taxon>
        <taxon>Stagnimonas</taxon>
    </lineage>
</organism>
<reference evidence="9 10" key="1">
    <citation type="submission" date="2018-10" db="EMBL/GenBank/DDBJ databases">
        <authorList>
            <person name="Chen W.-M."/>
        </authorList>
    </citation>
    <scope>NUCLEOTIDE SEQUENCE [LARGE SCALE GENOMIC DNA]</scope>
    <source>
        <strain evidence="9 10">THS-13</strain>
    </source>
</reference>
<protein>
    <submittedName>
        <fullName evidence="9">Flagellar motor protein MotA</fullName>
    </submittedName>
</protein>
<keyword evidence="9" id="KW-0969">Cilium</keyword>
<keyword evidence="9" id="KW-0282">Flagellum</keyword>
<sequence length="217" mass="23429">MSFTHLFMQSTPLVKGVMLLLVLFSVWSWAVAFIKWFDFKKSKAALDGLEDALESGDVDGLISHSQASTHPIADVFKAGVAEWKDGSGEHEHEGLHEVRDRIATAMRLEASNEARRMQFMLPFLASVGSSSPFIGLFGTVWGIMNTFTQIGAMKDTSLSTVAPGIAEALFATGIGLAAAIPAILAYNKFTTDLSRYNGRLATAIGVFSGKLSKRKPA</sequence>
<comment type="caution">
    <text evidence="9">The sequence shown here is derived from an EMBL/GenBank/DDBJ whole genome shotgun (WGS) entry which is preliminary data.</text>
</comment>
<evidence type="ECO:0000259" key="8">
    <source>
        <dbReference type="Pfam" id="PF01618"/>
    </source>
</evidence>
<dbReference type="GO" id="GO:0005886">
    <property type="term" value="C:plasma membrane"/>
    <property type="evidence" value="ECO:0007669"/>
    <property type="project" value="UniProtKB-SubCell"/>
</dbReference>
<dbReference type="InterPro" id="IPR002898">
    <property type="entry name" value="MotA_ExbB_proton_chnl"/>
</dbReference>
<keyword evidence="5 7" id="KW-0472">Membrane</keyword>
<keyword evidence="6" id="KW-0653">Protein transport</keyword>
<keyword evidence="6" id="KW-0813">Transport</keyword>
<dbReference type="AlphaFoldDB" id="A0A3N0VH95"/>
<dbReference type="InterPro" id="IPR050790">
    <property type="entry name" value="ExbB/TolQ_transport"/>
</dbReference>